<dbReference type="GeneID" id="28993393"/>
<sequence>MGQFLQHQMFPPIKLSTLCLPLHSGNLEVLDPSIQQGAHQLRWLRSLCLSSHFTSGLVASATYSLLLIDFRTTSSPLPPTLLRVWHFPSAQYAYQPQTLSPSFPSCDTSALKMPFLLTLLLTFSAVERRLISHATHSYCASFSRELTLAISCYNLSLFLLSSLLISFSSMTLPFLPIQVYQSMLALLFAVSYLEYHGLHHKLLSHSLLHCILPDPFPINSCPICEASTDTPNHFLFSCPLKIDVWSTFWQDVFGSHPTLFILHDAFYNLSFPYTHPSDIHAASLFSCALLAIWQYHWVMVFDNTSFVSFTILSTASRLVAIFKAEKSLDDLACSLAT</sequence>
<evidence type="ECO:0008006" key="3">
    <source>
        <dbReference type="Google" id="ProtNLM"/>
    </source>
</evidence>
<proteinExistence type="predicted"/>
<organism evidence="1 2">
    <name type="scientific">Phycomyces blakesleeanus (strain ATCC 8743b / DSM 1359 / FGSC 10004 / NBRC 33097 / NRRL 1555)</name>
    <dbReference type="NCBI Taxonomy" id="763407"/>
    <lineage>
        <taxon>Eukaryota</taxon>
        <taxon>Fungi</taxon>
        <taxon>Fungi incertae sedis</taxon>
        <taxon>Mucoromycota</taxon>
        <taxon>Mucoromycotina</taxon>
        <taxon>Mucoromycetes</taxon>
        <taxon>Mucorales</taxon>
        <taxon>Phycomycetaceae</taxon>
        <taxon>Phycomyces</taxon>
    </lineage>
</organism>
<evidence type="ECO:0000313" key="2">
    <source>
        <dbReference type="Proteomes" id="UP000077315"/>
    </source>
</evidence>
<dbReference type="InParanoid" id="A0A162ND28"/>
<keyword evidence="2" id="KW-1185">Reference proteome</keyword>
<dbReference type="Proteomes" id="UP000077315">
    <property type="component" value="Unassembled WGS sequence"/>
</dbReference>
<name>A0A162ND28_PHYB8</name>
<reference evidence="2" key="1">
    <citation type="submission" date="2015-06" db="EMBL/GenBank/DDBJ databases">
        <title>Expansion of signal transduction pathways in fungi by whole-genome duplication.</title>
        <authorList>
            <consortium name="DOE Joint Genome Institute"/>
            <person name="Corrochano L.M."/>
            <person name="Kuo A."/>
            <person name="Marcet-Houben M."/>
            <person name="Polaino S."/>
            <person name="Salamov A."/>
            <person name="Villalobos J.M."/>
            <person name="Alvarez M.I."/>
            <person name="Avalos J."/>
            <person name="Benito E.P."/>
            <person name="Benoit I."/>
            <person name="Burger G."/>
            <person name="Camino L.P."/>
            <person name="Canovas D."/>
            <person name="Cerda-Olmedo E."/>
            <person name="Cheng J.-F."/>
            <person name="Dominguez A."/>
            <person name="Elias M."/>
            <person name="Eslava A.P."/>
            <person name="Glaser F."/>
            <person name="Grimwood J."/>
            <person name="Gutierrez G."/>
            <person name="Heitman J."/>
            <person name="Henrissat B."/>
            <person name="Iturriaga E.A."/>
            <person name="Lang B.F."/>
            <person name="Lavin J.L."/>
            <person name="Lee S."/>
            <person name="Li W."/>
            <person name="Lindquist E."/>
            <person name="Lopez-Garcia S."/>
            <person name="Luque E.M."/>
            <person name="Marcos A.T."/>
            <person name="Martin J."/>
            <person name="McCluskey K."/>
            <person name="Medina H.R."/>
            <person name="Miralles-Duran A."/>
            <person name="Miyazaki A."/>
            <person name="Munoz-Torres E."/>
            <person name="Oguiza J.A."/>
            <person name="Ohm R."/>
            <person name="Olmedo M."/>
            <person name="Orejas M."/>
            <person name="Ortiz-Castellanos L."/>
            <person name="Pisabarro A.G."/>
            <person name="Rodriguez-Romero J."/>
            <person name="Ruiz-Herrera J."/>
            <person name="Ruiz-Vazquez R."/>
            <person name="Sanz C."/>
            <person name="Schackwitz W."/>
            <person name="Schmutz J."/>
            <person name="Shahriari M."/>
            <person name="Shelest E."/>
            <person name="Silva-Franco F."/>
            <person name="Soanes D."/>
            <person name="Syed K."/>
            <person name="Tagua V.G."/>
            <person name="Talbot N.J."/>
            <person name="Thon M."/>
            <person name="De vries R.P."/>
            <person name="Wiebenga A."/>
            <person name="Yadav J.S."/>
            <person name="Braun E.L."/>
            <person name="Baker S."/>
            <person name="Garre V."/>
            <person name="Horwitz B."/>
            <person name="Torres-Martinez S."/>
            <person name="Idnurm A."/>
            <person name="Herrera-Estrella A."/>
            <person name="Gabaldon T."/>
            <person name="Grigoriev I.V."/>
        </authorList>
    </citation>
    <scope>NUCLEOTIDE SEQUENCE [LARGE SCALE GENOMIC DNA]</scope>
    <source>
        <strain evidence="2">NRRL 1555(-)</strain>
    </source>
</reference>
<protein>
    <recommendedName>
        <fullName evidence="3">Reverse transcriptase zinc-binding domain-containing protein</fullName>
    </recommendedName>
</protein>
<dbReference type="RefSeq" id="XP_018286354.1">
    <property type="nucleotide sequence ID" value="XM_018432487.1"/>
</dbReference>
<accession>A0A162ND28</accession>
<dbReference type="OrthoDB" id="2232555at2759"/>
<gene>
    <name evidence="1" type="ORF">PHYBLDRAFT_150499</name>
</gene>
<dbReference type="VEuPathDB" id="FungiDB:PHYBLDRAFT_150499"/>
<dbReference type="EMBL" id="KV440995">
    <property type="protein sequence ID" value="OAD68314.1"/>
    <property type="molecule type" value="Genomic_DNA"/>
</dbReference>
<evidence type="ECO:0000313" key="1">
    <source>
        <dbReference type="EMBL" id="OAD68314.1"/>
    </source>
</evidence>
<dbReference type="AlphaFoldDB" id="A0A162ND28"/>